<dbReference type="AlphaFoldDB" id="A0A517SD08"/>
<keyword evidence="6" id="KW-0067">ATP-binding</keyword>
<feature type="binding site" evidence="6">
    <location>
        <position position="166"/>
    </location>
    <ligand>
        <name>NAD(+)</name>
        <dbReference type="ChEBI" id="CHEBI:57540"/>
    </ligand>
</feature>
<dbReference type="Pfam" id="PF01513">
    <property type="entry name" value="NAD_kinase"/>
    <property type="match status" value="1"/>
</dbReference>
<feature type="binding site" evidence="6">
    <location>
        <position position="67"/>
    </location>
    <ligand>
        <name>NAD(+)</name>
        <dbReference type="ChEBI" id="CHEBI:57540"/>
    </ligand>
</feature>
<feature type="binding site" evidence="6">
    <location>
        <position position="174"/>
    </location>
    <ligand>
        <name>NAD(+)</name>
        <dbReference type="ChEBI" id="CHEBI:57540"/>
    </ligand>
</feature>
<dbReference type="Proteomes" id="UP000315700">
    <property type="component" value="Chromosome"/>
</dbReference>
<evidence type="ECO:0000256" key="6">
    <source>
        <dbReference type="HAMAP-Rule" id="MF_00361"/>
    </source>
</evidence>
<evidence type="ECO:0000313" key="7">
    <source>
        <dbReference type="EMBL" id="QDT54008.1"/>
    </source>
</evidence>
<dbReference type="HAMAP" id="MF_00361">
    <property type="entry name" value="NAD_kinase"/>
    <property type="match status" value="1"/>
</dbReference>
<sequence length="284" mass="30831">MAAPVRVLVIARDQTDRVQNALRVIEPQLRKRAAIEIVDVATSDDCCSEGLDVDLAIVLGGDGAILRSCRQFGEHQLPILGVNLGRLGFLADVMPEELEKALPQIEARRFHVVEHLMFITEHRRANGETASYLGLNETALMAGGSLSMLDVDLAIDDERVTTISGDGIIVSTPVGSTAHSLSAGGPILAQNLQAFVITPICPHALTIRPIVEHADHVYELSMPEAQEGVTLVVDGQIKTPFQSGDRVTIRKAPVSFLLARLPGHSFYNALHRKLGWGGQARYQR</sequence>
<keyword evidence="2 6" id="KW-0418">Kinase</keyword>
<dbReference type="EMBL" id="CP036271">
    <property type="protein sequence ID" value="QDT54008.1"/>
    <property type="molecule type" value="Genomic_DNA"/>
</dbReference>
<evidence type="ECO:0000256" key="1">
    <source>
        <dbReference type="ARBA" id="ARBA00022679"/>
    </source>
</evidence>
<evidence type="ECO:0000256" key="5">
    <source>
        <dbReference type="ARBA" id="ARBA00047925"/>
    </source>
</evidence>
<dbReference type="KEGG" id="ccos:Pan44_20350"/>
<protein>
    <recommendedName>
        <fullName evidence="6">NAD kinase</fullName>
        <ecNumber evidence="6">2.7.1.23</ecNumber>
    </recommendedName>
    <alternativeName>
        <fullName evidence="6">ATP-dependent NAD kinase</fullName>
    </alternativeName>
</protein>
<dbReference type="GO" id="GO:0005737">
    <property type="term" value="C:cytoplasm"/>
    <property type="evidence" value="ECO:0007669"/>
    <property type="project" value="UniProtKB-SubCell"/>
</dbReference>
<keyword evidence="3 6" id="KW-0521">NADP</keyword>
<name>A0A517SD08_9PLAN</name>
<evidence type="ECO:0000256" key="3">
    <source>
        <dbReference type="ARBA" id="ARBA00022857"/>
    </source>
</evidence>
<proteinExistence type="inferred from homology"/>
<feature type="binding site" evidence="6">
    <location>
        <begin position="136"/>
        <end position="137"/>
    </location>
    <ligand>
        <name>NAD(+)</name>
        <dbReference type="ChEBI" id="CHEBI:57540"/>
    </ligand>
</feature>
<comment type="cofactor">
    <cofactor evidence="6">
        <name>a divalent metal cation</name>
        <dbReference type="ChEBI" id="CHEBI:60240"/>
    </cofactor>
</comment>
<keyword evidence="6" id="KW-0963">Cytoplasm</keyword>
<dbReference type="Gene3D" id="3.40.50.10330">
    <property type="entry name" value="Probable inorganic polyphosphate/atp-NAD kinase, domain 1"/>
    <property type="match status" value="1"/>
</dbReference>
<dbReference type="OrthoDB" id="9774737at2"/>
<evidence type="ECO:0000256" key="4">
    <source>
        <dbReference type="ARBA" id="ARBA00023027"/>
    </source>
</evidence>
<feature type="active site" description="Proton acceptor" evidence="6">
    <location>
        <position position="62"/>
    </location>
</feature>
<evidence type="ECO:0000313" key="8">
    <source>
        <dbReference type="Proteomes" id="UP000315700"/>
    </source>
</evidence>
<dbReference type="InterPro" id="IPR002504">
    <property type="entry name" value="NADK"/>
</dbReference>
<dbReference type="EC" id="2.7.1.23" evidence="6"/>
<gene>
    <name evidence="7" type="primary">ppnK</name>
    <name evidence="6" type="synonym">nadK</name>
    <name evidence="7" type="ORF">Pan44_20350</name>
</gene>
<evidence type="ECO:0000256" key="2">
    <source>
        <dbReference type="ARBA" id="ARBA00022777"/>
    </source>
</evidence>
<accession>A0A517SD08</accession>
<dbReference type="InParanoid" id="A0A517SD08"/>
<dbReference type="GO" id="GO:0051287">
    <property type="term" value="F:NAD binding"/>
    <property type="evidence" value="ECO:0007669"/>
    <property type="project" value="UniProtKB-ARBA"/>
</dbReference>
<keyword evidence="4 6" id="KW-0520">NAD</keyword>
<dbReference type="InterPro" id="IPR017437">
    <property type="entry name" value="ATP-NAD_kinase_PpnK-typ_C"/>
</dbReference>
<dbReference type="InterPro" id="IPR016064">
    <property type="entry name" value="NAD/diacylglycerol_kinase_sf"/>
</dbReference>
<keyword evidence="6" id="KW-0547">Nucleotide-binding</keyword>
<dbReference type="GO" id="GO:0005524">
    <property type="term" value="F:ATP binding"/>
    <property type="evidence" value="ECO:0007669"/>
    <property type="project" value="UniProtKB-KW"/>
</dbReference>
<comment type="function">
    <text evidence="6">Involved in the regulation of the intracellular balance of NAD and NADP, and is a key enzyme in the biosynthesis of NADP. Catalyzes specifically the phosphorylation on 2'-hydroxyl of the adenosine moiety of NAD to yield NADP.</text>
</comment>
<dbReference type="SUPFAM" id="SSF111331">
    <property type="entry name" value="NAD kinase/diacylglycerol kinase-like"/>
    <property type="match status" value="1"/>
</dbReference>
<dbReference type="InterPro" id="IPR017438">
    <property type="entry name" value="ATP-NAD_kinase_N"/>
</dbReference>
<dbReference type="Gene3D" id="2.60.200.30">
    <property type="entry name" value="Probable inorganic polyphosphate/atp-NAD kinase, domain 2"/>
    <property type="match status" value="1"/>
</dbReference>
<comment type="subcellular location">
    <subcellularLocation>
        <location evidence="6">Cytoplasm</location>
    </subcellularLocation>
</comment>
<dbReference type="PANTHER" id="PTHR20275">
    <property type="entry name" value="NAD KINASE"/>
    <property type="match status" value="1"/>
</dbReference>
<comment type="similarity">
    <text evidence="6">Belongs to the NAD kinase family.</text>
</comment>
<keyword evidence="1 6" id="KW-0808">Transferase</keyword>
<comment type="caution">
    <text evidence="6">Lacks conserved residue(s) required for the propagation of feature annotation.</text>
</comment>
<dbReference type="PANTHER" id="PTHR20275:SF0">
    <property type="entry name" value="NAD KINASE"/>
    <property type="match status" value="1"/>
</dbReference>
<dbReference type="FunCoup" id="A0A517SD08">
    <property type="interactions" value="545"/>
</dbReference>
<comment type="catalytic activity">
    <reaction evidence="5 6">
        <text>NAD(+) + ATP = ADP + NADP(+) + H(+)</text>
        <dbReference type="Rhea" id="RHEA:18629"/>
        <dbReference type="ChEBI" id="CHEBI:15378"/>
        <dbReference type="ChEBI" id="CHEBI:30616"/>
        <dbReference type="ChEBI" id="CHEBI:57540"/>
        <dbReference type="ChEBI" id="CHEBI:58349"/>
        <dbReference type="ChEBI" id="CHEBI:456216"/>
        <dbReference type="EC" id="2.7.1.23"/>
    </reaction>
</comment>
<feature type="binding site" evidence="6">
    <location>
        <begin position="177"/>
        <end position="182"/>
    </location>
    <ligand>
        <name>NAD(+)</name>
        <dbReference type="ChEBI" id="CHEBI:57540"/>
    </ligand>
</feature>
<dbReference type="GO" id="GO:0006741">
    <property type="term" value="P:NADP+ biosynthetic process"/>
    <property type="evidence" value="ECO:0007669"/>
    <property type="project" value="UniProtKB-UniRule"/>
</dbReference>
<feature type="binding site" evidence="6">
    <location>
        <begin position="62"/>
        <end position="63"/>
    </location>
    <ligand>
        <name>NAD(+)</name>
        <dbReference type="ChEBI" id="CHEBI:57540"/>
    </ligand>
</feature>
<organism evidence="7 8">
    <name type="scientific">Caulifigura coniformis</name>
    <dbReference type="NCBI Taxonomy" id="2527983"/>
    <lineage>
        <taxon>Bacteria</taxon>
        <taxon>Pseudomonadati</taxon>
        <taxon>Planctomycetota</taxon>
        <taxon>Planctomycetia</taxon>
        <taxon>Planctomycetales</taxon>
        <taxon>Planctomycetaceae</taxon>
        <taxon>Caulifigura</taxon>
    </lineage>
</organism>
<dbReference type="RefSeq" id="WP_145029690.1">
    <property type="nucleotide sequence ID" value="NZ_CP036271.1"/>
</dbReference>
<dbReference type="Pfam" id="PF20143">
    <property type="entry name" value="NAD_kinase_C"/>
    <property type="match status" value="1"/>
</dbReference>
<feature type="binding site" evidence="6">
    <location>
        <position position="236"/>
    </location>
    <ligand>
        <name>NAD(+)</name>
        <dbReference type="ChEBI" id="CHEBI:57540"/>
    </ligand>
</feature>
<dbReference type="GO" id="GO:0019674">
    <property type="term" value="P:NAD+ metabolic process"/>
    <property type="evidence" value="ECO:0007669"/>
    <property type="project" value="InterPro"/>
</dbReference>
<dbReference type="GO" id="GO:0003951">
    <property type="term" value="F:NAD+ kinase activity"/>
    <property type="evidence" value="ECO:0007669"/>
    <property type="project" value="UniProtKB-UniRule"/>
</dbReference>
<keyword evidence="8" id="KW-1185">Reference proteome</keyword>
<dbReference type="GO" id="GO:0046872">
    <property type="term" value="F:metal ion binding"/>
    <property type="evidence" value="ECO:0007669"/>
    <property type="project" value="UniProtKB-UniRule"/>
</dbReference>
<reference evidence="7 8" key="1">
    <citation type="submission" date="2019-02" db="EMBL/GenBank/DDBJ databases">
        <title>Deep-cultivation of Planctomycetes and their phenomic and genomic characterization uncovers novel biology.</title>
        <authorList>
            <person name="Wiegand S."/>
            <person name="Jogler M."/>
            <person name="Boedeker C."/>
            <person name="Pinto D."/>
            <person name="Vollmers J."/>
            <person name="Rivas-Marin E."/>
            <person name="Kohn T."/>
            <person name="Peeters S.H."/>
            <person name="Heuer A."/>
            <person name="Rast P."/>
            <person name="Oberbeckmann S."/>
            <person name="Bunk B."/>
            <person name="Jeske O."/>
            <person name="Meyerdierks A."/>
            <person name="Storesund J.E."/>
            <person name="Kallscheuer N."/>
            <person name="Luecker S."/>
            <person name="Lage O.M."/>
            <person name="Pohl T."/>
            <person name="Merkel B.J."/>
            <person name="Hornburger P."/>
            <person name="Mueller R.-W."/>
            <person name="Bruemmer F."/>
            <person name="Labrenz M."/>
            <person name="Spormann A.M."/>
            <person name="Op den Camp H."/>
            <person name="Overmann J."/>
            <person name="Amann R."/>
            <person name="Jetten M.S.M."/>
            <person name="Mascher T."/>
            <person name="Medema M.H."/>
            <person name="Devos D.P."/>
            <person name="Kaster A.-K."/>
            <person name="Ovreas L."/>
            <person name="Rohde M."/>
            <person name="Galperin M.Y."/>
            <person name="Jogler C."/>
        </authorList>
    </citation>
    <scope>NUCLEOTIDE SEQUENCE [LARGE SCALE GENOMIC DNA]</scope>
    <source>
        <strain evidence="7 8">Pan44</strain>
    </source>
</reference>